<evidence type="ECO:0000313" key="3">
    <source>
        <dbReference type="Proteomes" id="UP000600918"/>
    </source>
</evidence>
<proteinExistence type="predicted"/>
<evidence type="ECO:0000256" key="1">
    <source>
        <dbReference type="SAM" id="MobiDB-lite"/>
    </source>
</evidence>
<sequence length="159" mass="18082">MSVFWWKLEKTFREKGKVQGYDDVLMMSVPRNSPLALCVLCVQISIESMSFSVFVQVRCTQFRPISILNERIKYAMTSSLKVHAAIFAAIFTIDDAPLFRSFSHIEWGNDKVEAISSLHELARPCPIEEVSSREVMIASPNNRTDKTEGRRNGVVPLKN</sequence>
<comment type="caution">
    <text evidence="2">The sequence shown here is derived from an EMBL/GenBank/DDBJ whole genome shotgun (WGS) entry which is preliminary data.</text>
</comment>
<organism evidence="2 3">
    <name type="scientific">Vespula pensylvanica</name>
    <name type="common">Western yellow jacket</name>
    <name type="synonym">Wasp</name>
    <dbReference type="NCBI Taxonomy" id="30213"/>
    <lineage>
        <taxon>Eukaryota</taxon>
        <taxon>Metazoa</taxon>
        <taxon>Ecdysozoa</taxon>
        <taxon>Arthropoda</taxon>
        <taxon>Hexapoda</taxon>
        <taxon>Insecta</taxon>
        <taxon>Pterygota</taxon>
        <taxon>Neoptera</taxon>
        <taxon>Endopterygota</taxon>
        <taxon>Hymenoptera</taxon>
        <taxon>Apocrita</taxon>
        <taxon>Aculeata</taxon>
        <taxon>Vespoidea</taxon>
        <taxon>Vespidae</taxon>
        <taxon>Vespinae</taxon>
        <taxon>Vespula</taxon>
    </lineage>
</organism>
<evidence type="ECO:0000313" key="2">
    <source>
        <dbReference type="EMBL" id="KAF7427659.1"/>
    </source>
</evidence>
<accession>A0A834P4I3</accession>
<reference evidence="2" key="1">
    <citation type="journal article" date="2020" name="G3 (Bethesda)">
        <title>High-Quality Assemblies for Three Invasive Social Wasps from the &lt;i&gt;Vespula&lt;/i&gt; Genus.</title>
        <authorList>
            <person name="Harrop T.W.R."/>
            <person name="Guhlin J."/>
            <person name="McLaughlin G.M."/>
            <person name="Permina E."/>
            <person name="Stockwell P."/>
            <person name="Gilligan J."/>
            <person name="Le Lec M.F."/>
            <person name="Gruber M.A.M."/>
            <person name="Quinn O."/>
            <person name="Lovegrove M."/>
            <person name="Duncan E.J."/>
            <person name="Remnant E.J."/>
            <person name="Van Eeckhoven J."/>
            <person name="Graham B."/>
            <person name="Knapp R.A."/>
            <person name="Langford K.W."/>
            <person name="Kronenberg Z."/>
            <person name="Press M.O."/>
            <person name="Eacker S.M."/>
            <person name="Wilson-Rankin E.E."/>
            <person name="Purcell J."/>
            <person name="Lester P.J."/>
            <person name="Dearden P.K."/>
        </authorList>
    </citation>
    <scope>NUCLEOTIDE SEQUENCE</scope>
    <source>
        <strain evidence="2">Volc-1</strain>
    </source>
</reference>
<dbReference type="AlphaFoldDB" id="A0A834P4I3"/>
<name>A0A834P4I3_VESPE</name>
<feature type="region of interest" description="Disordered" evidence="1">
    <location>
        <begin position="140"/>
        <end position="159"/>
    </location>
</feature>
<dbReference type="Proteomes" id="UP000600918">
    <property type="component" value="Unassembled WGS sequence"/>
</dbReference>
<keyword evidence="3" id="KW-1185">Reference proteome</keyword>
<dbReference type="EMBL" id="JACSDY010000005">
    <property type="protein sequence ID" value="KAF7427659.1"/>
    <property type="molecule type" value="Genomic_DNA"/>
</dbReference>
<gene>
    <name evidence="2" type="ORF">H0235_007353</name>
</gene>
<protein>
    <submittedName>
        <fullName evidence="2">Uncharacterized protein</fullName>
    </submittedName>
</protein>